<accession>A0A0G4HEQ9</accession>
<sequence>MLLRKTFSTTADFVGLEEPSMPLPLFARADLAVRPAGCKDDLWLPIQVKSTTVESGGRDLAKNHSDGSRSRFWEFSAVRGYHGMPILCVSVANVAQQQQSPRVWLFSEGCFGDLRGTLRITEGGKYDTKDRRCTLDPQSPSFYHTGKALLRAWVEARAGEGPYELQCIQALQTQLSRAHLAEWTMLQKCRELFSHVPGGLEMREAVSPVLPHDIELRCPRSPDMRWQRVQLKSASWDRARRGLGYIHVTKMRGSRFLPYDEGDFDFLLVSQPQNKRLFTIKNSHTASPTPDEQRWRYFYFIPVAALVREGVVASENQKIKGVKSFRLDFETDSRLKRGFRPLRLVGWRLDTSAPEVAGQRVAQILYGESRRGLATYQKYEKWQARPVPAPQRCGVSETRTDAMVKGNSHPSSQKEDPPIDQSGSHCSLSGPVDRVSDSAGTECKSTFSENQHKLSIRDLYAVERAAIELLRQSFRPTEFFDGLEEPLIPLPHFARADLAVRPFGSTEDLWLPVQTKSTGQRTRNRPNNWSPVWHFYNVRGYRGVPVICISFERDVEEGGVHQGQRVWLFSDECFEHLKHPGRLAITEGGKHDNEGSRCSFVDHSPSGRHVGRVLLCIWQDARKAQGPYQLYSLRTLQTQLSPNHLAEWRMLQNCLELFEHVPGGIDVREAPWPCDPHDIEIRPSGLSAQSFRKVQLKSAIWTSQSQAWPGIAFVKSCKMVCKKRRPYEEHDFDYLLVGPPRNSSRLSHDSKKRLTTVSLNDANQLDPNAAAKECESHRFLYVIPQEVLICEGVVASGDRGHSRGVQGFYLDFSSRGVFKRPSRISRLLKWRLSLSDLQDAGLKAKTIFL</sequence>
<reference evidence="2" key="1">
    <citation type="submission" date="2014-11" db="EMBL/GenBank/DDBJ databases">
        <authorList>
            <person name="Otto D Thomas"/>
            <person name="Naeem Raeece"/>
        </authorList>
    </citation>
    <scope>NUCLEOTIDE SEQUENCE</scope>
</reference>
<evidence type="ECO:0000256" key="1">
    <source>
        <dbReference type="SAM" id="MobiDB-lite"/>
    </source>
</evidence>
<dbReference type="AlphaFoldDB" id="A0A0G4HEQ9"/>
<gene>
    <name evidence="2" type="ORF">Cvel_6568</name>
</gene>
<name>A0A0G4HEQ9_9ALVE</name>
<dbReference type="PhylomeDB" id="A0A0G4HEQ9"/>
<organism evidence="2">
    <name type="scientific">Chromera velia CCMP2878</name>
    <dbReference type="NCBI Taxonomy" id="1169474"/>
    <lineage>
        <taxon>Eukaryota</taxon>
        <taxon>Sar</taxon>
        <taxon>Alveolata</taxon>
        <taxon>Colpodellida</taxon>
        <taxon>Chromeraceae</taxon>
        <taxon>Chromera</taxon>
    </lineage>
</organism>
<feature type="region of interest" description="Disordered" evidence="1">
    <location>
        <begin position="402"/>
        <end position="440"/>
    </location>
</feature>
<dbReference type="EMBL" id="CDMZ01002472">
    <property type="protein sequence ID" value="CEM42530.1"/>
    <property type="molecule type" value="Genomic_DNA"/>
</dbReference>
<evidence type="ECO:0000313" key="2">
    <source>
        <dbReference type="EMBL" id="CEM42530.1"/>
    </source>
</evidence>
<dbReference type="VEuPathDB" id="CryptoDB:Cvel_6568"/>
<protein>
    <submittedName>
        <fullName evidence="2">Uncharacterized protein</fullName>
    </submittedName>
</protein>
<proteinExistence type="predicted"/>